<gene>
    <name evidence="2" type="ORF">DILT_LOCUS13279</name>
</gene>
<sequence>MLRLPHLEPRRLEGLSGGRPDQTQFRLRSVRQNSVLNSSRCWCAAAYSPDPGACLFCSQPSLYATYGCTK</sequence>
<reference evidence="2 3" key="1">
    <citation type="submission" date="2018-11" db="EMBL/GenBank/DDBJ databases">
        <authorList>
            <consortium name="Pathogen Informatics"/>
        </authorList>
    </citation>
    <scope>NUCLEOTIDE SEQUENCE [LARGE SCALE GENOMIC DNA]</scope>
</reference>
<keyword evidence="3" id="KW-1185">Reference proteome</keyword>
<proteinExistence type="predicted"/>
<evidence type="ECO:0000256" key="1">
    <source>
        <dbReference type="SAM" id="MobiDB-lite"/>
    </source>
</evidence>
<organism evidence="2 3">
    <name type="scientific">Dibothriocephalus latus</name>
    <name type="common">Fish tapeworm</name>
    <name type="synonym">Diphyllobothrium latum</name>
    <dbReference type="NCBI Taxonomy" id="60516"/>
    <lineage>
        <taxon>Eukaryota</taxon>
        <taxon>Metazoa</taxon>
        <taxon>Spiralia</taxon>
        <taxon>Lophotrochozoa</taxon>
        <taxon>Platyhelminthes</taxon>
        <taxon>Cestoda</taxon>
        <taxon>Eucestoda</taxon>
        <taxon>Diphyllobothriidea</taxon>
        <taxon>Diphyllobothriidae</taxon>
        <taxon>Dibothriocephalus</taxon>
    </lineage>
</organism>
<feature type="compositionally biased region" description="Basic and acidic residues" evidence="1">
    <location>
        <begin position="1"/>
        <end position="13"/>
    </location>
</feature>
<dbReference type="Proteomes" id="UP000281553">
    <property type="component" value="Unassembled WGS sequence"/>
</dbReference>
<dbReference type="EMBL" id="UYRU01069582">
    <property type="protein sequence ID" value="VDN18839.1"/>
    <property type="molecule type" value="Genomic_DNA"/>
</dbReference>
<evidence type="ECO:0000313" key="3">
    <source>
        <dbReference type="Proteomes" id="UP000281553"/>
    </source>
</evidence>
<dbReference type="AlphaFoldDB" id="A0A3P7PFI3"/>
<evidence type="ECO:0000313" key="2">
    <source>
        <dbReference type="EMBL" id="VDN18839.1"/>
    </source>
</evidence>
<accession>A0A3P7PFI3</accession>
<feature type="region of interest" description="Disordered" evidence="1">
    <location>
        <begin position="1"/>
        <end position="20"/>
    </location>
</feature>
<protein>
    <submittedName>
        <fullName evidence="2">Uncharacterized protein</fullName>
    </submittedName>
</protein>
<name>A0A3P7PFI3_DIBLA</name>